<evidence type="ECO:0000313" key="2">
    <source>
        <dbReference type="EMBL" id="EZG43936.1"/>
    </source>
</evidence>
<comment type="caution">
    <text evidence="2">The sequence shown here is derived from an EMBL/GenBank/DDBJ whole genome shotgun (WGS) entry which is preliminary data.</text>
</comment>
<evidence type="ECO:0000259" key="1">
    <source>
        <dbReference type="Pfam" id="PF04818"/>
    </source>
</evidence>
<proteinExistence type="predicted"/>
<name>A0A023AZK8_GRENI</name>
<dbReference type="Proteomes" id="UP000019763">
    <property type="component" value="Unassembled WGS sequence"/>
</dbReference>
<gene>
    <name evidence="2" type="ORF">GNI_155780</name>
</gene>
<feature type="domain" description="CID" evidence="1">
    <location>
        <begin position="59"/>
        <end position="138"/>
    </location>
</feature>
<reference evidence="2" key="1">
    <citation type="submission" date="2013-12" db="EMBL/GenBank/DDBJ databases">
        <authorList>
            <person name="Omoto C.K."/>
            <person name="Sibley D."/>
            <person name="Venepally P."/>
            <person name="Hadjithomas M."/>
            <person name="Karamycheva S."/>
            <person name="Brunk B."/>
            <person name="Roos D."/>
            <person name="Caler E."/>
            <person name="Lorenzi H."/>
        </authorList>
    </citation>
    <scope>NUCLEOTIDE SEQUENCE</scope>
</reference>
<dbReference type="AlphaFoldDB" id="A0A023AZK8"/>
<keyword evidence="3" id="KW-1185">Reference proteome</keyword>
<accession>A0A023AZK8</accession>
<sequence length="247" mass="27331">MENKYHALINSTPVEGVPARLFDLCKQASVVKEFVVGVSECCLAWKTRVNPGFLVRAMADAYIQRVVSPQGKLGIMYIFNDIVQKDPASFAVVGFRHFLRIIAPSVGQLPDPIKQAHTRVLLVLQQRNIYTAAQVNQIKKTFNLDHNEQQQKLLSVLEVTDDQQRLRRAFTISDPTEKGLIQAAAKATTLLCSDPKTSEDAINWATVLLNTAGLSIDSPIETFKGRKIPGAHNLELISGNTHANDTL</sequence>
<dbReference type="InterPro" id="IPR008942">
    <property type="entry name" value="ENTH_VHS"/>
</dbReference>
<dbReference type="RefSeq" id="XP_011132907.1">
    <property type="nucleotide sequence ID" value="XM_011134605.1"/>
</dbReference>
<dbReference type="GeneID" id="22915400"/>
<dbReference type="VEuPathDB" id="CryptoDB:GNI_155780"/>
<evidence type="ECO:0000313" key="3">
    <source>
        <dbReference type="Proteomes" id="UP000019763"/>
    </source>
</evidence>
<dbReference type="Gene3D" id="1.25.40.90">
    <property type="match status" value="1"/>
</dbReference>
<protein>
    <recommendedName>
        <fullName evidence="1">CID domain-containing protein</fullName>
    </recommendedName>
</protein>
<dbReference type="EMBL" id="AFNH02001162">
    <property type="protein sequence ID" value="EZG43936.1"/>
    <property type="molecule type" value="Genomic_DNA"/>
</dbReference>
<dbReference type="InterPro" id="IPR006569">
    <property type="entry name" value="CID_dom"/>
</dbReference>
<dbReference type="Pfam" id="PF04818">
    <property type="entry name" value="CID"/>
    <property type="match status" value="1"/>
</dbReference>
<organism evidence="2 3">
    <name type="scientific">Gregarina niphandrodes</name>
    <name type="common">Septate eugregarine</name>
    <dbReference type="NCBI Taxonomy" id="110365"/>
    <lineage>
        <taxon>Eukaryota</taxon>
        <taxon>Sar</taxon>
        <taxon>Alveolata</taxon>
        <taxon>Apicomplexa</taxon>
        <taxon>Conoidasida</taxon>
        <taxon>Gregarinasina</taxon>
        <taxon>Eugregarinorida</taxon>
        <taxon>Gregarinidae</taxon>
        <taxon>Gregarina</taxon>
    </lineage>
</organism>